<dbReference type="Proteomes" id="UP000278807">
    <property type="component" value="Unassembled WGS sequence"/>
</dbReference>
<accession>A0A0R3T3G2</accession>
<reference evidence="3 4" key="2">
    <citation type="submission" date="2018-11" db="EMBL/GenBank/DDBJ databases">
        <authorList>
            <consortium name="Pathogen Informatics"/>
        </authorList>
    </citation>
    <scope>NUCLEOTIDE SEQUENCE [LARGE SCALE GENOMIC DNA]</scope>
</reference>
<dbReference type="Gene3D" id="3.10.450.10">
    <property type="match status" value="1"/>
</dbReference>
<dbReference type="Pfam" id="PF00031">
    <property type="entry name" value="Cystatin"/>
    <property type="match status" value="1"/>
</dbReference>
<evidence type="ECO:0000313" key="4">
    <source>
        <dbReference type="Proteomes" id="UP000278807"/>
    </source>
</evidence>
<protein>
    <submittedName>
        <fullName evidence="5">Cystatin domain-containing protein</fullName>
    </submittedName>
</protein>
<keyword evidence="4" id="KW-1185">Reference proteome</keyword>
<evidence type="ECO:0000256" key="1">
    <source>
        <dbReference type="SAM" id="SignalP"/>
    </source>
</evidence>
<proteinExistence type="predicted"/>
<dbReference type="InterPro" id="IPR046350">
    <property type="entry name" value="Cystatin_sf"/>
</dbReference>
<dbReference type="SUPFAM" id="SSF54403">
    <property type="entry name" value="Cystatin/monellin"/>
    <property type="match status" value="1"/>
</dbReference>
<dbReference type="WBParaSite" id="HNAJ_0000154201-mRNA-1">
    <property type="protein sequence ID" value="HNAJ_0000154201-mRNA-1"/>
    <property type="gene ID" value="HNAJ_0000154201"/>
</dbReference>
<dbReference type="AlphaFoldDB" id="A0A0R3T3G2"/>
<dbReference type="EMBL" id="UZAE01000611">
    <property type="protein sequence ID" value="VDN97400.1"/>
    <property type="molecule type" value="Genomic_DNA"/>
</dbReference>
<feature type="domain" description="Cystatin" evidence="2">
    <location>
        <begin position="46"/>
        <end position="100"/>
    </location>
</feature>
<keyword evidence="1" id="KW-0732">Signal</keyword>
<reference evidence="5" key="1">
    <citation type="submission" date="2017-02" db="UniProtKB">
        <authorList>
            <consortium name="WormBaseParasite"/>
        </authorList>
    </citation>
    <scope>IDENTIFICATION</scope>
</reference>
<dbReference type="InterPro" id="IPR000010">
    <property type="entry name" value="Cystatin_dom"/>
</dbReference>
<evidence type="ECO:0000313" key="5">
    <source>
        <dbReference type="WBParaSite" id="HNAJ_0000154201-mRNA-1"/>
    </source>
</evidence>
<dbReference type="CDD" id="cd00042">
    <property type="entry name" value="CY"/>
    <property type="match status" value="1"/>
</dbReference>
<gene>
    <name evidence="3" type="ORF">HNAJ_LOCUS1541</name>
</gene>
<organism evidence="5">
    <name type="scientific">Rodentolepis nana</name>
    <name type="common">Dwarf tapeworm</name>
    <name type="synonym">Hymenolepis nana</name>
    <dbReference type="NCBI Taxonomy" id="102285"/>
    <lineage>
        <taxon>Eukaryota</taxon>
        <taxon>Metazoa</taxon>
        <taxon>Spiralia</taxon>
        <taxon>Lophotrochozoa</taxon>
        <taxon>Platyhelminthes</taxon>
        <taxon>Cestoda</taxon>
        <taxon>Eucestoda</taxon>
        <taxon>Cyclophyllidea</taxon>
        <taxon>Hymenolepididae</taxon>
        <taxon>Rodentolepis</taxon>
    </lineage>
</organism>
<evidence type="ECO:0000313" key="3">
    <source>
        <dbReference type="EMBL" id="VDN97400.1"/>
    </source>
</evidence>
<dbReference type="OrthoDB" id="6235294at2759"/>
<name>A0A0R3T3G2_RODNA</name>
<feature type="signal peptide" evidence="1">
    <location>
        <begin position="1"/>
        <end position="18"/>
    </location>
</feature>
<sequence>MLRFVLLLFLSFVIITNACNPSDSKDEKEFAHLPNTTSKHGASSLTELDLSDSSFQSALTEVLKQLEEVNKCHTFQLIRVIDATKQILDGVRYTMNLELSAFLAEENEGDCSDVTYSFANGMKNVEVSVQAQDLEDPKYIFTFNSNSDFESDGTMKLKTKLGTWNVMTPEEFNMPVFQNAVHEEIDKLNRAAGKCFRYEFVEMADGEKMLSSKLHYKVRVKVKKIYEYQRQECLGHCIDDCSGVDLYLARAFVNPPETETPQITDFRFETRLSPTFTGPWVH</sequence>
<feature type="chain" id="PRO_5043131645" evidence="1">
    <location>
        <begin position="19"/>
        <end position="282"/>
    </location>
</feature>
<dbReference type="GO" id="GO:0004869">
    <property type="term" value="F:cysteine-type endopeptidase inhibitor activity"/>
    <property type="evidence" value="ECO:0007669"/>
    <property type="project" value="InterPro"/>
</dbReference>
<evidence type="ECO:0000259" key="2">
    <source>
        <dbReference type="Pfam" id="PF00031"/>
    </source>
</evidence>